<dbReference type="Proteomes" id="UP000596017">
    <property type="component" value="Segment"/>
</dbReference>
<sequence>MDTSQLVFHCSRALLISFTESVKNFTILAIHYHLHKMHLVYVTFLHGLILLRGCKIMSEPTQQDNQKQYQSLLFPDVARDHESSSKRYQITQYFRIPLYI</sequence>
<gene>
    <name evidence="1" type="ORF">vBKpnMM1_gp86c</name>
</gene>
<dbReference type="EMBL" id="MW448170">
    <property type="protein sequence ID" value="QQO91485.1"/>
    <property type="molecule type" value="Genomic_DNA"/>
</dbReference>
<reference evidence="1" key="1">
    <citation type="submission" date="2021-01" db="EMBL/GenBank/DDBJ databases">
        <authorList>
            <person name="Merabishvili M."/>
            <person name="Lood C."/>
            <person name="Wagemans J."/>
        </authorList>
    </citation>
    <scope>NUCLEOTIDE SEQUENCE</scope>
</reference>
<proteinExistence type="predicted"/>
<accession>A0A7T8IWB5</accession>
<organism evidence="1">
    <name type="scientific">Klebsiella phage vB_KpnM_M1</name>
    <dbReference type="NCBI Taxonomy" id="2798806"/>
    <lineage>
        <taxon>Viruses</taxon>
        <taxon>Duplodnaviria</taxon>
        <taxon>Heunggongvirae</taxon>
        <taxon>Uroviricota</taxon>
        <taxon>Caudoviricetes</taxon>
        <taxon>Pantevenvirales</taxon>
        <taxon>Straboviridae</taxon>
        <taxon>Slopekvirus</taxon>
        <taxon>Klebsiella virus PMBT1</taxon>
    </lineage>
</organism>
<protein>
    <submittedName>
        <fullName evidence="1">Uncharacterized protein</fullName>
    </submittedName>
</protein>
<evidence type="ECO:0000313" key="1">
    <source>
        <dbReference type="EMBL" id="QQO91485.1"/>
    </source>
</evidence>
<name>A0A7T8IWB5_9CAUD</name>